<gene>
    <name evidence="1" type="ORF">GDO78_017599</name>
</gene>
<reference evidence="1" key="1">
    <citation type="thesis" date="2020" institute="ProQuest LLC" country="789 East Eisenhower Parkway, Ann Arbor, MI, USA">
        <title>Comparative Genomics and Chromosome Evolution.</title>
        <authorList>
            <person name="Mudd A.B."/>
        </authorList>
    </citation>
    <scope>NUCLEOTIDE SEQUENCE</scope>
    <source>
        <strain evidence="1">HN-11 Male</strain>
        <tissue evidence="1">Kidney and liver</tissue>
    </source>
</reference>
<organism evidence="1 2">
    <name type="scientific">Eleutherodactylus coqui</name>
    <name type="common">Puerto Rican coqui</name>
    <dbReference type="NCBI Taxonomy" id="57060"/>
    <lineage>
        <taxon>Eukaryota</taxon>
        <taxon>Metazoa</taxon>
        <taxon>Chordata</taxon>
        <taxon>Craniata</taxon>
        <taxon>Vertebrata</taxon>
        <taxon>Euteleostomi</taxon>
        <taxon>Amphibia</taxon>
        <taxon>Batrachia</taxon>
        <taxon>Anura</taxon>
        <taxon>Neobatrachia</taxon>
        <taxon>Hyloidea</taxon>
        <taxon>Eleutherodactylidae</taxon>
        <taxon>Eleutherodactylinae</taxon>
        <taxon>Eleutherodactylus</taxon>
        <taxon>Eleutherodactylus</taxon>
    </lineage>
</organism>
<protein>
    <submittedName>
        <fullName evidence="1">Uncharacterized protein</fullName>
    </submittedName>
</protein>
<sequence>MDSQLQYGFYITTALSSFYDSYLHCQQTYPSNSYVVLLCCRQCTQFCNELWPSWEDSKELQHNKQYGKKQDFYISSLHISSLAILGFL</sequence>
<dbReference type="Proteomes" id="UP000770717">
    <property type="component" value="Unassembled WGS sequence"/>
</dbReference>
<accession>A0A8J6EJK2</accession>
<evidence type="ECO:0000313" key="1">
    <source>
        <dbReference type="EMBL" id="KAG9470498.1"/>
    </source>
</evidence>
<dbReference type="EMBL" id="WNTK01000271">
    <property type="protein sequence ID" value="KAG9470498.1"/>
    <property type="molecule type" value="Genomic_DNA"/>
</dbReference>
<keyword evidence="2" id="KW-1185">Reference proteome</keyword>
<dbReference type="AlphaFoldDB" id="A0A8J6EJK2"/>
<proteinExistence type="predicted"/>
<name>A0A8J6EJK2_ELECQ</name>
<comment type="caution">
    <text evidence="1">The sequence shown here is derived from an EMBL/GenBank/DDBJ whole genome shotgun (WGS) entry which is preliminary data.</text>
</comment>
<evidence type="ECO:0000313" key="2">
    <source>
        <dbReference type="Proteomes" id="UP000770717"/>
    </source>
</evidence>